<dbReference type="FunCoup" id="A0A6L2Q360">
    <property type="interactions" value="42"/>
</dbReference>
<protein>
    <recommendedName>
        <fullName evidence="17">High-affinity choline transporter 1</fullName>
    </recommendedName>
</protein>
<evidence type="ECO:0000256" key="6">
    <source>
        <dbReference type="ARBA" id="ARBA00022979"/>
    </source>
</evidence>
<evidence type="ECO:0000256" key="4">
    <source>
        <dbReference type="ARBA" id="ARBA00022692"/>
    </source>
</evidence>
<name>A0A6L2Q360_COPFO</name>
<dbReference type="PANTHER" id="PTHR45897">
    <property type="entry name" value="HIGH-AFFINITY CHOLINE TRANSPORTER 1"/>
    <property type="match status" value="1"/>
</dbReference>
<keyword evidence="9" id="KW-0406">Ion transport</keyword>
<keyword evidence="3" id="KW-0813">Transport</keyword>
<dbReference type="InParanoid" id="A0A6L2Q360"/>
<comment type="caution">
    <text evidence="15">The sequence shown here is derived from an EMBL/GenBank/DDBJ whole genome shotgun (WGS) entry which is preliminary data.</text>
</comment>
<feature type="transmembrane region" description="Helical" evidence="14">
    <location>
        <begin position="301"/>
        <end position="320"/>
    </location>
</feature>
<accession>A0A6L2Q360</accession>
<dbReference type="GO" id="GO:0005307">
    <property type="term" value="F:choline:sodium symporter activity"/>
    <property type="evidence" value="ECO:0007669"/>
    <property type="project" value="TreeGrafter"/>
</dbReference>
<keyword evidence="12" id="KW-0739">Sodium transport</keyword>
<dbReference type="OrthoDB" id="546820at2759"/>
<gene>
    <name evidence="15" type="ORF">Cfor_03136</name>
</gene>
<evidence type="ECO:0000256" key="3">
    <source>
        <dbReference type="ARBA" id="ARBA00022448"/>
    </source>
</evidence>
<feature type="transmembrane region" description="Helical" evidence="14">
    <location>
        <begin position="122"/>
        <end position="150"/>
    </location>
</feature>
<evidence type="ECO:0000313" key="15">
    <source>
        <dbReference type="EMBL" id="GFG38002.1"/>
    </source>
</evidence>
<evidence type="ECO:0000313" key="16">
    <source>
        <dbReference type="Proteomes" id="UP000502823"/>
    </source>
</evidence>
<dbReference type="PROSITE" id="PS50283">
    <property type="entry name" value="NA_SOLUT_SYMP_3"/>
    <property type="match status" value="1"/>
</dbReference>
<feature type="transmembrane region" description="Helical" evidence="14">
    <location>
        <begin position="39"/>
        <end position="62"/>
    </location>
</feature>
<dbReference type="EMBL" id="BLKM01012975">
    <property type="protein sequence ID" value="GFG38002.1"/>
    <property type="molecule type" value="Genomic_DNA"/>
</dbReference>
<keyword evidence="11" id="KW-0325">Glycoprotein</keyword>
<keyword evidence="7 14" id="KW-1133">Transmembrane helix</keyword>
<evidence type="ECO:0008006" key="17">
    <source>
        <dbReference type="Google" id="ProtNLM"/>
    </source>
</evidence>
<feature type="transmembrane region" description="Helical" evidence="14">
    <location>
        <begin position="6"/>
        <end position="27"/>
    </location>
</feature>
<feature type="transmembrane region" description="Helical" evidence="14">
    <location>
        <begin position="182"/>
        <end position="200"/>
    </location>
</feature>
<comment type="subcellular location">
    <subcellularLocation>
        <location evidence="1">Membrane</location>
        <topology evidence="1">Multi-pass membrane protein</topology>
    </subcellularLocation>
</comment>
<feature type="transmembrane region" description="Helical" evidence="14">
    <location>
        <begin position="366"/>
        <end position="386"/>
    </location>
</feature>
<feature type="transmembrane region" description="Helical" evidence="14">
    <location>
        <begin position="392"/>
        <end position="412"/>
    </location>
</feature>
<keyword evidence="5" id="KW-0769">Symport</keyword>
<evidence type="ECO:0000256" key="5">
    <source>
        <dbReference type="ARBA" id="ARBA00022847"/>
    </source>
</evidence>
<evidence type="ECO:0000256" key="1">
    <source>
        <dbReference type="ARBA" id="ARBA00004141"/>
    </source>
</evidence>
<dbReference type="PANTHER" id="PTHR45897:SF4">
    <property type="entry name" value="HIGH-AFFINITY CHOLINE TRANSPORTER 1"/>
    <property type="match status" value="1"/>
</dbReference>
<dbReference type="Gene3D" id="1.20.1730.10">
    <property type="entry name" value="Sodium/glucose cotransporter"/>
    <property type="match status" value="1"/>
</dbReference>
<evidence type="ECO:0000256" key="8">
    <source>
        <dbReference type="ARBA" id="ARBA00023053"/>
    </source>
</evidence>
<dbReference type="GO" id="GO:0005886">
    <property type="term" value="C:plasma membrane"/>
    <property type="evidence" value="ECO:0007669"/>
    <property type="project" value="TreeGrafter"/>
</dbReference>
<reference evidence="16" key="1">
    <citation type="submission" date="2020-01" db="EMBL/GenBank/DDBJ databases">
        <title>Draft genome sequence of the Termite Coptotermes fromosanus.</title>
        <authorList>
            <person name="Itakura S."/>
            <person name="Yosikawa Y."/>
            <person name="Umezawa K."/>
        </authorList>
    </citation>
    <scope>NUCLEOTIDE SEQUENCE [LARGE SCALE GENOMIC DNA]</scope>
</reference>
<evidence type="ECO:0000256" key="12">
    <source>
        <dbReference type="ARBA" id="ARBA00023201"/>
    </source>
</evidence>
<dbReference type="Pfam" id="PF00474">
    <property type="entry name" value="SSF"/>
    <property type="match status" value="1"/>
</dbReference>
<dbReference type="Proteomes" id="UP000502823">
    <property type="component" value="Unassembled WGS sequence"/>
</dbReference>
<keyword evidence="6" id="KW-0530">Neurotransmitter biosynthesis</keyword>
<feature type="transmembrane region" description="Helical" evidence="14">
    <location>
        <begin position="156"/>
        <end position="175"/>
    </location>
</feature>
<comment type="similarity">
    <text evidence="2 13">Belongs to the sodium:solute symporter (SSF) (TC 2.A.21) family.</text>
</comment>
<proteinExistence type="inferred from homology"/>
<dbReference type="CDD" id="cd11474">
    <property type="entry name" value="SLC5sbd_CHT"/>
    <property type="match status" value="1"/>
</dbReference>
<dbReference type="AlphaFoldDB" id="A0A6L2Q360"/>
<dbReference type="InterPro" id="IPR052244">
    <property type="entry name" value="Choline_transporter"/>
</dbReference>
<keyword evidence="16" id="KW-1185">Reference proteome</keyword>
<dbReference type="InterPro" id="IPR038377">
    <property type="entry name" value="Na/Glc_symporter_sf"/>
</dbReference>
<evidence type="ECO:0000256" key="13">
    <source>
        <dbReference type="RuleBase" id="RU362091"/>
    </source>
</evidence>
<keyword evidence="10 14" id="KW-0472">Membrane</keyword>
<evidence type="ECO:0000256" key="11">
    <source>
        <dbReference type="ARBA" id="ARBA00023180"/>
    </source>
</evidence>
<feature type="transmembrane region" description="Helical" evidence="14">
    <location>
        <begin position="259"/>
        <end position="281"/>
    </location>
</feature>
<dbReference type="InterPro" id="IPR001734">
    <property type="entry name" value="Na/solute_symporter"/>
</dbReference>
<organism evidence="15 16">
    <name type="scientific">Coptotermes formosanus</name>
    <name type="common">Formosan subterranean termite</name>
    <dbReference type="NCBI Taxonomy" id="36987"/>
    <lineage>
        <taxon>Eukaryota</taxon>
        <taxon>Metazoa</taxon>
        <taxon>Ecdysozoa</taxon>
        <taxon>Arthropoda</taxon>
        <taxon>Hexapoda</taxon>
        <taxon>Insecta</taxon>
        <taxon>Pterygota</taxon>
        <taxon>Neoptera</taxon>
        <taxon>Polyneoptera</taxon>
        <taxon>Dictyoptera</taxon>
        <taxon>Blattodea</taxon>
        <taxon>Blattoidea</taxon>
        <taxon>Termitoidae</taxon>
        <taxon>Rhinotermitidae</taxon>
        <taxon>Coptotermes</taxon>
    </lineage>
</organism>
<evidence type="ECO:0000256" key="14">
    <source>
        <dbReference type="SAM" id="Phobius"/>
    </source>
</evidence>
<keyword evidence="4 14" id="KW-0812">Transmembrane</keyword>
<evidence type="ECO:0000256" key="10">
    <source>
        <dbReference type="ARBA" id="ARBA00023136"/>
    </source>
</evidence>
<keyword evidence="8" id="KW-0915">Sodium</keyword>
<evidence type="ECO:0000256" key="7">
    <source>
        <dbReference type="ARBA" id="ARBA00022989"/>
    </source>
</evidence>
<dbReference type="GO" id="GO:0008292">
    <property type="term" value="P:acetylcholine biosynthetic process"/>
    <property type="evidence" value="ECO:0007669"/>
    <property type="project" value="TreeGrafter"/>
</dbReference>
<evidence type="ECO:0000256" key="2">
    <source>
        <dbReference type="ARBA" id="ARBA00006434"/>
    </source>
</evidence>
<feature type="transmembrane region" description="Helical" evidence="14">
    <location>
        <begin position="74"/>
        <end position="96"/>
    </location>
</feature>
<evidence type="ECO:0000256" key="9">
    <source>
        <dbReference type="ARBA" id="ARBA00023065"/>
    </source>
</evidence>
<sequence length="556" mass="60898">MAVYVWGLVGIVVFYLAMLGVGIWAGTKQKNHSEEEIMLAGRNLGTVVGFLTLIATWVGGAYINGTAEVMFTTGLAWCQVPIGYSLSILLAMLLFVRQMRAAHYVTMLDPLQQKYGTRIGGLLYIPAMCGDIFWTGSILSALGSSLMVILDVDNSVSVIASAVFAAAYTLVGGFYSVSYTDVLQLCLIVVGLLLSAPFAYQNEAVSQNAIASHDWLGKVDKADIGQWLDSFMLLLLGGIPWQGYFQRIFSMRTTNSAQILSVVSMFGCFLMAIPPAFIGIIAKSTGKKNSKDYQYKAMNKIIFSIACVILYSKLSIQWVSFFGLGAISAAVMSSADASILSSSSMFSRNIYKAVFRPKAGEREMLWVLRISVMVIASLATVIALTVGSVYYLSYLCSDLVYVILFPQLLLVIHWSRGVNKYGCLASYSTGLILRVLGGEPRLGIPAAIKFPYYDAVTDTQKFPFRTLCMLCAISAHFLASTGTRLLFEHGYLEAKRWDILNAFPHLSTNKADLQLTERRSEMSLSGKYTKTGKLGIVNTVAVTDSLDDVRTTKGRY</sequence>